<evidence type="ECO:0000313" key="1">
    <source>
        <dbReference type="EMBL" id="TRB34725.1"/>
    </source>
</evidence>
<evidence type="ECO:0000313" key="4">
    <source>
        <dbReference type="Proteomes" id="UP000318394"/>
    </source>
</evidence>
<reference evidence="3 4" key="1">
    <citation type="journal article" date="2019" name="Vet. Microbiol.">
        <title>Genetic characterization of susceptible and multi-drug resistant Mannheimia haemolytica isolated from high-risk stocker calves prior to and after antimicrobial metaphylaxis.</title>
        <authorList>
            <person name="Snyder E.R."/>
            <person name="Alvarez-Narvaez S."/>
            <person name="Credille B.C."/>
        </authorList>
    </citation>
    <scope>NUCLEOTIDE SEQUENCE [LARGE SCALE GENOMIC DNA]</scope>
    <source>
        <strain evidence="2 3">UGA-R5-128-1</strain>
        <strain evidence="1 4">UGA-R7-163-1</strain>
    </source>
</reference>
<evidence type="ECO:0000313" key="2">
    <source>
        <dbReference type="EMBL" id="TRB73350.1"/>
    </source>
</evidence>
<sequence>MAGLSIICPFCGNTARIRGSSRPSLLSYQAQLTCSNCGQLKADFVGQLINIKRAVFIECDEANQWDKPENELIKEGKIQGKDNAQRLKELRGSQQDLFAKVPGQLPPEKITPAEKIAKRANLSKTH</sequence>
<protein>
    <submittedName>
        <fullName evidence="2">Transcriptional regulator</fullName>
    </submittedName>
</protein>
<accession>A0A547ED04</accession>
<comment type="caution">
    <text evidence="2">The sequence shown here is derived from an EMBL/GenBank/DDBJ whole genome shotgun (WGS) entry which is preliminary data.</text>
</comment>
<evidence type="ECO:0000313" key="3">
    <source>
        <dbReference type="Proteomes" id="UP000315164"/>
    </source>
</evidence>
<name>A0A547ED04_MANHA</name>
<dbReference type="OrthoDB" id="5678701at2"/>
<dbReference type="Proteomes" id="UP000318394">
    <property type="component" value="Unassembled WGS sequence"/>
</dbReference>
<dbReference type="AlphaFoldDB" id="A0A547ED04"/>
<keyword evidence="4" id="KW-1185">Reference proteome</keyword>
<gene>
    <name evidence="2" type="ORF">FEA53_10605</name>
    <name evidence="1" type="ORF">FEB89_12625</name>
</gene>
<dbReference type="GeneID" id="67369205"/>
<dbReference type="KEGG" id="mhay:VK67_07490"/>
<dbReference type="RefSeq" id="WP_006250233.1">
    <property type="nucleotide sequence ID" value="NZ_CP011098.1"/>
</dbReference>
<organism evidence="2 3">
    <name type="scientific">Mannheimia haemolytica</name>
    <name type="common">Pasteurella haemolytica</name>
    <dbReference type="NCBI Taxonomy" id="75985"/>
    <lineage>
        <taxon>Bacteria</taxon>
        <taxon>Pseudomonadati</taxon>
        <taxon>Pseudomonadota</taxon>
        <taxon>Gammaproteobacteria</taxon>
        <taxon>Pasteurellales</taxon>
        <taxon>Pasteurellaceae</taxon>
        <taxon>Mannheimia</taxon>
    </lineage>
</organism>
<dbReference type="KEGG" id="mhaq:WC39_07490"/>
<proteinExistence type="predicted"/>
<dbReference type="Proteomes" id="UP000315164">
    <property type="component" value="Unassembled WGS sequence"/>
</dbReference>
<dbReference type="EMBL" id="VAJB01000026">
    <property type="protein sequence ID" value="TRB73350.1"/>
    <property type="molecule type" value="Genomic_DNA"/>
</dbReference>
<dbReference type="EMBL" id="VAJI01000044">
    <property type="protein sequence ID" value="TRB34725.1"/>
    <property type="molecule type" value="Genomic_DNA"/>
</dbReference>